<evidence type="ECO:0000313" key="1">
    <source>
        <dbReference type="EMBL" id="ELY52994.1"/>
    </source>
</evidence>
<name>L9WU65_9EURY</name>
<dbReference type="OrthoDB" id="197870at2157"/>
<dbReference type="RefSeq" id="WP_008426042.1">
    <property type="nucleotide sequence ID" value="NZ_AOIA01000151.1"/>
</dbReference>
<dbReference type="STRING" id="1227498.C492_18074"/>
<dbReference type="AlphaFoldDB" id="L9WU65"/>
<keyword evidence="2" id="KW-1185">Reference proteome</keyword>
<dbReference type="EMBL" id="AOIA01000151">
    <property type="protein sequence ID" value="ELY52994.1"/>
    <property type="molecule type" value="Genomic_DNA"/>
</dbReference>
<dbReference type="Pfam" id="PF13646">
    <property type="entry name" value="HEAT_2"/>
    <property type="match status" value="1"/>
</dbReference>
<dbReference type="Proteomes" id="UP000011531">
    <property type="component" value="Unassembled WGS sequence"/>
</dbReference>
<dbReference type="InterPro" id="IPR016024">
    <property type="entry name" value="ARM-type_fold"/>
</dbReference>
<accession>L9WU65</accession>
<organism evidence="1 2">
    <name type="scientific">Natronococcus jeotgali DSM 18795</name>
    <dbReference type="NCBI Taxonomy" id="1227498"/>
    <lineage>
        <taxon>Archaea</taxon>
        <taxon>Methanobacteriati</taxon>
        <taxon>Methanobacteriota</taxon>
        <taxon>Stenosarchaea group</taxon>
        <taxon>Halobacteria</taxon>
        <taxon>Halobacteriales</taxon>
        <taxon>Natrialbaceae</taxon>
        <taxon>Natronococcus</taxon>
    </lineage>
</organism>
<sequence length="337" mass="36028">MDRDGGHAVEQRRRSDSVDLPLVLSQLDATDPETRLDAVRRVRDGIDDEPSAYTPTVPKLRELLAEPGFELREAVAYSLAELAVEAPSDVAPSADAIVAAAVDDERTPATRELLRSLAAVAEERPTAVAEHVPAIVDVTRARDGDVRGIRTLAHVARARPEALEPALPLLTETVAPEPDDGAVSALSALGRLGRSEADLSSLAFVDHAVDLADCDDPKLRRNAVGCLADVAHRRPEAVEPVCRRIRPALESDDPETRANAAVTFGRVAAAEPSVVEPVRSRLFALLEDDHPYVRASACTALGHGNVTEARERLSTLATGDPESTVRDRAAWACGKLS</sequence>
<gene>
    <name evidence="1" type="ORF">C492_18074</name>
</gene>
<evidence type="ECO:0000313" key="2">
    <source>
        <dbReference type="Proteomes" id="UP000011531"/>
    </source>
</evidence>
<proteinExistence type="predicted"/>
<reference evidence="1 2" key="1">
    <citation type="journal article" date="2014" name="PLoS Genet.">
        <title>Phylogenetically driven sequencing of extremely halophilic archaea reveals strategies for static and dynamic osmo-response.</title>
        <authorList>
            <person name="Becker E.A."/>
            <person name="Seitzer P.M."/>
            <person name="Tritt A."/>
            <person name="Larsen D."/>
            <person name="Krusor M."/>
            <person name="Yao A.I."/>
            <person name="Wu D."/>
            <person name="Madern D."/>
            <person name="Eisen J.A."/>
            <person name="Darling A.E."/>
            <person name="Facciotti M.T."/>
        </authorList>
    </citation>
    <scope>NUCLEOTIDE SEQUENCE [LARGE SCALE GENOMIC DNA]</scope>
    <source>
        <strain evidence="1 2">DSM 18795</strain>
    </source>
</reference>
<dbReference type="InterPro" id="IPR011989">
    <property type="entry name" value="ARM-like"/>
</dbReference>
<comment type="caution">
    <text evidence="1">The sequence shown here is derived from an EMBL/GenBank/DDBJ whole genome shotgun (WGS) entry which is preliminary data.</text>
</comment>
<dbReference type="Gene3D" id="1.25.10.10">
    <property type="entry name" value="Leucine-rich Repeat Variant"/>
    <property type="match status" value="2"/>
</dbReference>
<protein>
    <submittedName>
        <fullName evidence="1">Uncharacterized protein</fullName>
    </submittedName>
</protein>
<dbReference type="SUPFAM" id="SSF48371">
    <property type="entry name" value="ARM repeat"/>
    <property type="match status" value="1"/>
</dbReference>